<gene>
    <name evidence="1" type="ORF">C7410_13730</name>
</gene>
<dbReference type="Proteomes" id="UP000247772">
    <property type="component" value="Unassembled WGS sequence"/>
</dbReference>
<sequence length="68" mass="7683">MTTLVRRYFVCINGHEGEEVACEDDREDLSQWESIRTTGLMGNGTDSHGYACYRCKTCGEPMSETGKR</sequence>
<name>A0A2V4SZD6_9BURK</name>
<reference evidence="1 2" key="1">
    <citation type="submission" date="2018-06" db="EMBL/GenBank/DDBJ databases">
        <title>Genomic Encyclopedia of Type Strains, Phase IV (KMG-V): Genome sequencing to study the core and pangenomes of soil and plant-associated prokaryotes.</title>
        <authorList>
            <person name="Whitman W."/>
        </authorList>
    </citation>
    <scope>NUCLEOTIDE SEQUENCE [LARGE SCALE GENOMIC DNA]</scope>
    <source>
        <strain evidence="1 2">SRCL-318</strain>
    </source>
</reference>
<organism evidence="1 2">
    <name type="scientific">Paraburkholderia silvatlantica</name>
    <dbReference type="NCBI Taxonomy" id="321895"/>
    <lineage>
        <taxon>Bacteria</taxon>
        <taxon>Pseudomonadati</taxon>
        <taxon>Pseudomonadota</taxon>
        <taxon>Betaproteobacteria</taxon>
        <taxon>Burkholderiales</taxon>
        <taxon>Burkholderiaceae</taxon>
        <taxon>Paraburkholderia</taxon>
    </lineage>
</organism>
<accession>A0A2V4SZD6</accession>
<proteinExistence type="predicted"/>
<evidence type="ECO:0000313" key="2">
    <source>
        <dbReference type="Proteomes" id="UP000247772"/>
    </source>
</evidence>
<protein>
    <submittedName>
        <fullName evidence="1">Uncharacterized protein</fullName>
    </submittedName>
</protein>
<comment type="caution">
    <text evidence="1">The sequence shown here is derived from an EMBL/GenBank/DDBJ whole genome shotgun (WGS) entry which is preliminary data.</text>
</comment>
<dbReference type="EMBL" id="QJSQ01000037">
    <property type="protein sequence ID" value="PYE14782.1"/>
    <property type="molecule type" value="Genomic_DNA"/>
</dbReference>
<evidence type="ECO:0000313" key="1">
    <source>
        <dbReference type="EMBL" id="PYE14782.1"/>
    </source>
</evidence>
<dbReference type="AlphaFoldDB" id="A0A2V4SZD6"/>